<dbReference type="Proteomes" id="UP000607653">
    <property type="component" value="Unassembled WGS sequence"/>
</dbReference>
<gene>
    <name evidence="1" type="ORF">HUJ06_004693</name>
</gene>
<protein>
    <submittedName>
        <fullName evidence="1">Uncharacterized protein</fullName>
    </submittedName>
</protein>
<reference evidence="1 2" key="1">
    <citation type="journal article" date="2020" name="Mol. Biol. Evol.">
        <title>Distinct Expression and Methylation Patterns for Genes with Different Fates following a Single Whole-Genome Duplication in Flowering Plants.</title>
        <authorList>
            <person name="Shi T."/>
            <person name="Rahmani R.S."/>
            <person name="Gugger P.F."/>
            <person name="Wang M."/>
            <person name="Li H."/>
            <person name="Zhang Y."/>
            <person name="Li Z."/>
            <person name="Wang Q."/>
            <person name="Van de Peer Y."/>
            <person name="Marchal K."/>
            <person name="Chen J."/>
        </authorList>
    </citation>
    <scope>NUCLEOTIDE SEQUENCE [LARGE SCALE GENOMIC DNA]</scope>
    <source>
        <tissue evidence="1">Leaf</tissue>
    </source>
</reference>
<accession>A0A822YPN0</accession>
<dbReference type="EMBL" id="DUZY01000004">
    <property type="protein sequence ID" value="DAD34053.1"/>
    <property type="molecule type" value="Genomic_DNA"/>
</dbReference>
<dbReference type="AlphaFoldDB" id="A0A822YPN0"/>
<comment type="caution">
    <text evidence="1">The sequence shown here is derived from an EMBL/GenBank/DDBJ whole genome shotgun (WGS) entry which is preliminary data.</text>
</comment>
<evidence type="ECO:0000313" key="2">
    <source>
        <dbReference type="Proteomes" id="UP000607653"/>
    </source>
</evidence>
<evidence type="ECO:0000313" key="1">
    <source>
        <dbReference type="EMBL" id="DAD34053.1"/>
    </source>
</evidence>
<proteinExistence type="predicted"/>
<sequence>MLFDYREAVYLLEELLLIMRYISKGKSFDDFWA</sequence>
<organism evidence="1 2">
    <name type="scientific">Nelumbo nucifera</name>
    <name type="common">Sacred lotus</name>
    <dbReference type="NCBI Taxonomy" id="4432"/>
    <lineage>
        <taxon>Eukaryota</taxon>
        <taxon>Viridiplantae</taxon>
        <taxon>Streptophyta</taxon>
        <taxon>Embryophyta</taxon>
        <taxon>Tracheophyta</taxon>
        <taxon>Spermatophyta</taxon>
        <taxon>Magnoliopsida</taxon>
        <taxon>Proteales</taxon>
        <taxon>Nelumbonaceae</taxon>
        <taxon>Nelumbo</taxon>
    </lineage>
</organism>
<name>A0A822YPN0_NELNU</name>
<keyword evidence="2" id="KW-1185">Reference proteome</keyword>